<reference evidence="4" key="1">
    <citation type="journal article" date="2021" name="Nat. Commun.">
        <title>Genomic analyses provide insights into spinach domestication and the genetic basis of agronomic traits.</title>
        <authorList>
            <person name="Cai X."/>
            <person name="Sun X."/>
            <person name="Xu C."/>
            <person name="Sun H."/>
            <person name="Wang X."/>
            <person name="Ge C."/>
            <person name="Zhang Z."/>
            <person name="Wang Q."/>
            <person name="Fei Z."/>
            <person name="Jiao C."/>
            <person name="Wang Q."/>
        </authorList>
    </citation>
    <scope>NUCLEOTIDE SEQUENCE [LARGE SCALE GENOMIC DNA]</scope>
    <source>
        <strain evidence="4">cv. Varoflay</strain>
    </source>
</reference>
<dbReference type="RefSeq" id="XP_021848415.1">
    <property type="nucleotide sequence ID" value="XM_021992723.2"/>
</dbReference>
<feature type="compositionally biased region" description="Basic and acidic residues" evidence="2">
    <location>
        <begin position="206"/>
        <end position="217"/>
    </location>
</feature>
<gene>
    <name evidence="5" type="primary">LOC110788078</name>
</gene>
<name>A0A9R0JVU4_SPIOL</name>
<dbReference type="GO" id="GO:0003676">
    <property type="term" value="F:nucleic acid binding"/>
    <property type="evidence" value="ECO:0007669"/>
    <property type="project" value="InterPro"/>
</dbReference>
<reference evidence="5" key="2">
    <citation type="submission" date="2025-08" db="UniProtKB">
        <authorList>
            <consortium name="RefSeq"/>
        </authorList>
    </citation>
    <scope>IDENTIFICATION</scope>
    <source>
        <tissue evidence="5">Leaf</tissue>
    </source>
</reference>
<feature type="domain" description="CCHC-type" evidence="3">
    <location>
        <begin position="91"/>
        <end position="105"/>
    </location>
</feature>
<dbReference type="OrthoDB" id="2020539at2759"/>
<evidence type="ECO:0000313" key="4">
    <source>
        <dbReference type="Proteomes" id="UP000813463"/>
    </source>
</evidence>
<feature type="compositionally biased region" description="Polar residues" evidence="2">
    <location>
        <begin position="183"/>
        <end position="202"/>
    </location>
</feature>
<dbReference type="InterPro" id="IPR036875">
    <property type="entry name" value="Znf_CCHC_sf"/>
</dbReference>
<dbReference type="AlphaFoldDB" id="A0A9R0JVU4"/>
<dbReference type="Proteomes" id="UP000813463">
    <property type="component" value="Chromosome 6"/>
</dbReference>
<keyword evidence="1" id="KW-0863">Zinc-finger</keyword>
<feature type="compositionally biased region" description="Polar residues" evidence="2">
    <location>
        <begin position="231"/>
        <end position="244"/>
    </location>
</feature>
<dbReference type="GO" id="GO:0008270">
    <property type="term" value="F:zinc ion binding"/>
    <property type="evidence" value="ECO:0007669"/>
    <property type="project" value="UniProtKB-KW"/>
</dbReference>
<dbReference type="GeneID" id="110788078"/>
<feature type="compositionally biased region" description="Basic and acidic residues" evidence="2">
    <location>
        <begin position="303"/>
        <end position="325"/>
    </location>
</feature>
<dbReference type="KEGG" id="soe:110788078"/>
<feature type="compositionally biased region" description="Low complexity" evidence="2">
    <location>
        <begin position="285"/>
        <end position="296"/>
    </location>
</feature>
<feature type="region of interest" description="Disordered" evidence="2">
    <location>
        <begin position="180"/>
        <end position="332"/>
    </location>
</feature>
<dbReference type="PANTHER" id="PTHR34210">
    <property type="entry name" value="OS01G0252900 PROTEIN"/>
    <property type="match status" value="1"/>
</dbReference>
<accession>A0A9R0JVU4</accession>
<keyword evidence="4" id="KW-1185">Reference proteome</keyword>
<feature type="region of interest" description="Disordered" evidence="2">
    <location>
        <begin position="1"/>
        <end position="66"/>
    </location>
</feature>
<evidence type="ECO:0000259" key="3">
    <source>
        <dbReference type="PROSITE" id="PS50158"/>
    </source>
</evidence>
<evidence type="ECO:0000256" key="1">
    <source>
        <dbReference type="PROSITE-ProRule" id="PRU00047"/>
    </source>
</evidence>
<organism evidence="4 5">
    <name type="scientific">Spinacia oleracea</name>
    <name type="common">Spinach</name>
    <dbReference type="NCBI Taxonomy" id="3562"/>
    <lineage>
        <taxon>Eukaryota</taxon>
        <taxon>Viridiplantae</taxon>
        <taxon>Streptophyta</taxon>
        <taxon>Embryophyta</taxon>
        <taxon>Tracheophyta</taxon>
        <taxon>Spermatophyta</taxon>
        <taxon>Magnoliopsida</taxon>
        <taxon>eudicotyledons</taxon>
        <taxon>Gunneridae</taxon>
        <taxon>Pentapetalae</taxon>
        <taxon>Caryophyllales</taxon>
        <taxon>Chenopodiaceae</taxon>
        <taxon>Chenopodioideae</taxon>
        <taxon>Anserineae</taxon>
        <taxon>Spinacia</taxon>
    </lineage>
</organism>
<feature type="compositionally biased region" description="Basic and acidic residues" evidence="2">
    <location>
        <begin position="248"/>
        <end position="264"/>
    </location>
</feature>
<dbReference type="InterPro" id="IPR001878">
    <property type="entry name" value="Znf_CCHC"/>
</dbReference>
<keyword evidence="1" id="KW-0479">Metal-binding</keyword>
<sequence>MENRPDLEEEDDDFSDIYKAYTGPLGSSAVNVQEKPKVNSKRSQASSDEEEERDPNAVPTDFTSREAKVWEAKSKATERNWKKRKEEEMICKICGESGHFTQGCPFTLGGNRNSQDFFERVAARDKHVRALFTNKVIEKIEEDNGCKIKMDEKFIIVSGKDRLILRKGVDAVHKVIKDECNDRSSPSSQMGRSKSPERSSIGNRFSRSEPRRSRSPERSPFSNRFSRSESQRSNPSPRNASQFPQRFGRQDRGLEDRIRGDLQKPSKTSPQAYGSDGGRGRASRSRSPARAPYSGSLYTTHEGLYRSHGWETDRRESDVHADNKSEQSTLPQTLEDLELEYKREAMDLARHRDQQEDEENYKHREVIRELRETYMKRISGMRSSHAKQWDELLHLDAQRLQEQILQQQISTSDFGGYQPSTISHYDSLRSQPYTVGPRVQYPNHDETYPHSRPREAYSDIQHQRLDGYGRAYNRY</sequence>
<dbReference type="SUPFAM" id="SSF57756">
    <property type="entry name" value="Retrovirus zinc finger-like domains"/>
    <property type="match status" value="1"/>
</dbReference>
<proteinExistence type="predicted"/>
<dbReference type="PROSITE" id="PS50158">
    <property type="entry name" value="ZF_CCHC"/>
    <property type="match status" value="1"/>
</dbReference>
<dbReference type="PANTHER" id="PTHR34210:SF3">
    <property type="entry name" value="CCHC-TYPE DOMAIN-CONTAINING PROTEIN"/>
    <property type="match status" value="1"/>
</dbReference>
<keyword evidence="1" id="KW-0862">Zinc</keyword>
<evidence type="ECO:0000256" key="2">
    <source>
        <dbReference type="SAM" id="MobiDB-lite"/>
    </source>
</evidence>
<evidence type="ECO:0000313" key="5">
    <source>
        <dbReference type="RefSeq" id="XP_021848415.1"/>
    </source>
</evidence>
<protein>
    <recommendedName>
        <fullName evidence="3">CCHC-type domain-containing protein</fullName>
    </recommendedName>
</protein>